<name>A0ACB8CF73_DERSI</name>
<dbReference type="Proteomes" id="UP000821865">
    <property type="component" value="Chromosome 7"/>
</dbReference>
<organism evidence="1 2">
    <name type="scientific">Dermacentor silvarum</name>
    <name type="common">Tick</name>
    <dbReference type="NCBI Taxonomy" id="543639"/>
    <lineage>
        <taxon>Eukaryota</taxon>
        <taxon>Metazoa</taxon>
        <taxon>Ecdysozoa</taxon>
        <taxon>Arthropoda</taxon>
        <taxon>Chelicerata</taxon>
        <taxon>Arachnida</taxon>
        <taxon>Acari</taxon>
        <taxon>Parasitiformes</taxon>
        <taxon>Ixodida</taxon>
        <taxon>Ixodoidea</taxon>
        <taxon>Ixodidae</taxon>
        <taxon>Rhipicephalinae</taxon>
        <taxon>Dermacentor</taxon>
    </lineage>
</organism>
<reference evidence="1" key="1">
    <citation type="submission" date="2020-05" db="EMBL/GenBank/DDBJ databases">
        <title>Large-scale comparative analyses of tick genomes elucidate their genetic diversity and vector capacities.</title>
        <authorList>
            <person name="Jia N."/>
            <person name="Wang J."/>
            <person name="Shi W."/>
            <person name="Du L."/>
            <person name="Sun Y."/>
            <person name="Zhan W."/>
            <person name="Jiang J."/>
            <person name="Wang Q."/>
            <person name="Zhang B."/>
            <person name="Ji P."/>
            <person name="Sakyi L.B."/>
            <person name="Cui X."/>
            <person name="Yuan T."/>
            <person name="Jiang B."/>
            <person name="Yang W."/>
            <person name="Lam T.T.-Y."/>
            <person name="Chang Q."/>
            <person name="Ding S."/>
            <person name="Wang X."/>
            <person name="Zhu J."/>
            <person name="Ruan X."/>
            <person name="Zhao L."/>
            <person name="Wei J."/>
            <person name="Que T."/>
            <person name="Du C."/>
            <person name="Cheng J."/>
            <person name="Dai P."/>
            <person name="Han X."/>
            <person name="Huang E."/>
            <person name="Gao Y."/>
            <person name="Liu J."/>
            <person name="Shao H."/>
            <person name="Ye R."/>
            <person name="Li L."/>
            <person name="Wei W."/>
            <person name="Wang X."/>
            <person name="Wang C."/>
            <person name="Yang T."/>
            <person name="Huo Q."/>
            <person name="Li W."/>
            <person name="Guo W."/>
            <person name="Chen H."/>
            <person name="Zhou L."/>
            <person name="Ni X."/>
            <person name="Tian J."/>
            <person name="Zhou Y."/>
            <person name="Sheng Y."/>
            <person name="Liu T."/>
            <person name="Pan Y."/>
            <person name="Xia L."/>
            <person name="Li J."/>
            <person name="Zhao F."/>
            <person name="Cao W."/>
        </authorList>
    </citation>
    <scope>NUCLEOTIDE SEQUENCE</scope>
    <source>
        <strain evidence="1">Dsil-2018</strain>
    </source>
</reference>
<sequence>MTLSSQVTISPSPYTEEALQRREGVNLTAYEAFFNVAAEHFSKAWGNGNPNTSAVNFSTMYDLENDYAIYYHKKGKQEVIFDDNLAWVQHMSAVLKAELVQAMPDRVYPQSRLKMAASHEEFVNWVIVQTIDHHTNVELVLGWHVVLHVASLTNRELAVRFHELVTGSVDPAWQHKKHCFDLTKRYLGVASIRYVSQQRFTDSVRDDVDRMARDVRRTYFGTLQKATYDWKDLTVLLEFIENALSGDIQQILYSMGDIGNDIVANVRSMAVSALNTEELQRRKLMAEELARTHEEPFAQRLDQHDVSVLPSALRFPYYEQNVPTSIMYAPPSVGLR</sequence>
<dbReference type="EMBL" id="CM023476">
    <property type="protein sequence ID" value="KAH7941326.1"/>
    <property type="molecule type" value="Genomic_DNA"/>
</dbReference>
<accession>A0ACB8CF73</accession>
<evidence type="ECO:0000313" key="2">
    <source>
        <dbReference type="Proteomes" id="UP000821865"/>
    </source>
</evidence>
<protein>
    <submittedName>
        <fullName evidence="1">Uncharacterized protein</fullName>
    </submittedName>
</protein>
<keyword evidence="2" id="KW-1185">Reference proteome</keyword>
<gene>
    <name evidence="1" type="ORF">HPB49_012334</name>
</gene>
<evidence type="ECO:0000313" key="1">
    <source>
        <dbReference type="EMBL" id="KAH7941326.1"/>
    </source>
</evidence>
<comment type="caution">
    <text evidence="1">The sequence shown here is derived from an EMBL/GenBank/DDBJ whole genome shotgun (WGS) entry which is preliminary data.</text>
</comment>
<proteinExistence type="predicted"/>